<feature type="compositionally biased region" description="Low complexity" evidence="1">
    <location>
        <begin position="288"/>
        <end position="300"/>
    </location>
</feature>
<feature type="transmembrane region" description="Helical" evidence="2">
    <location>
        <begin position="12"/>
        <end position="32"/>
    </location>
</feature>
<dbReference type="PANTHER" id="PTHR39614">
    <property type="entry name" value="INTEGRAL MEMBRANE PROTEIN"/>
    <property type="match status" value="1"/>
</dbReference>
<proteinExistence type="predicted"/>
<feature type="transmembrane region" description="Helical" evidence="2">
    <location>
        <begin position="44"/>
        <end position="66"/>
    </location>
</feature>
<dbReference type="OrthoDB" id="3918601at2759"/>
<keyword evidence="2" id="KW-1133">Transmembrane helix</keyword>
<evidence type="ECO:0000259" key="3">
    <source>
        <dbReference type="Pfam" id="PF20684"/>
    </source>
</evidence>
<evidence type="ECO:0000313" key="5">
    <source>
        <dbReference type="Proteomes" id="UP000225277"/>
    </source>
</evidence>
<name>A0A2D3VCI9_9PEZI</name>
<keyword evidence="2" id="KW-0472">Membrane</keyword>
<dbReference type="Pfam" id="PF20684">
    <property type="entry name" value="Fung_rhodopsin"/>
    <property type="match status" value="1"/>
</dbReference>
<feature type="transmembrane region" description="Helical" evidence="2">
    <location>
        <begin position="119"/>
        <end position="141"/>
    </location>
</feature>
<organism evidence="4 5">
    <name type="scientific">Ramularia collo-cygni</name>
    <dbReference type="NCBI Taxonomy" id="112498"/>
    <lineage>
        <taxon>Eukaryota</taxon>
        <taxon>Fungi</taxon>
        <taxon>Dikarya</taxon>
        <taxon>Ascomycota</taxon>
        <taxon>Pezizomycotina</taxon>
        <taxon>Dothideomycetes</taxon>
        <taxon>Dothideomycetidae</taxon>
        <taxon>Mycosphaerellales</taxon>
        <taxon>Mycosphaerellaceae</taxon>
        <taxon>Ramularia</taxon>
    </lineage>
</organism>
<keyword evidence="2" id="KW-0812">Transmembrane</keyword>
<dbReference type="Proteomes" id="UP000225277">
    <property type="component" value="Unassembled WGS sequence"/>
</dbReference>
<accession>A0A2D3VCI9</accession>
<dbReference type="AlphaFoldDB" id="A0A2D3VCI9"/>
<feature type="domain" description="Rhodopsin" evidence="3">
    <location>
        <begin position="29"/>
        <end position="266"/>
    </location>
</feature>
<evidence type="ECO:0000313" key="4">
    <source>
        <dbReference type="EMBL" id="CZT22712.1"/>
    </source>
</evidence>
<feature type="transmembrane region" description="Helical" evidence="2">
    <location>
        <begin position="202"/>
        <end position="220"/>
    </location>
</feature>
<dbReference type="STRING" id="112498.A0A2D3VCI9"/>
<gene>
    <name evidence="4" type="ORF">RCC_08417</name>
</gene>
<dbReference type="GeneID" id="35603513"/>
<feature type="region of interest" description="Disordered" evidence="1">
    <location>
        <begin position="288"/>
        <end position="346"/>
    </location>
</feature>
<dbReference type="RefSeq" id="XP_023629436.1">
    <property type="nucleotide sequence ID" value="XM_023773668.1"/>
</dbReference>
<dbReference type="PANTHER" id="PTHR39614:SF2">
    <property type="entry name" value="INTEGRAL MEMBRANE PROTEIN"/>
    <property type="match status" value="1"/>
</dbReference>
<reference evidence="4 5" key="1">
    <citation type="submission" date="2016-03" db="EMBL/GenBank/DDBJ databases">
        <authorList>
            <person name="Ploux O."/>
        </authorList>
    </citation>
    <scope>NUCLEOTIDE SEQUENCE [LARGE SCALE GENOMIC DNA]</scope>
    <source>
        <strain evidence="4 5">URUG2</strain>
    </source>
</reference>
<keyword evidence="5" id="KW-1185">Reference proteome</keyword>
<protein>
    <recommendedName>
        <fullName evidence="3">Rhodopsin domain-containing protein</fullName>
    </recommendedName>
</protein>
<dbReference type="InterPro" id="IPR049326">
    <property type="entry name" value="Rhodopsin_dom_fungi"/>
</dbReference>
<sequence length="410" mass="44353">MPRREGYVNPLAFTISLCLCFTVCVALLRVWIRRNAYGLDDAVIGVATLVSLGHTASGYAALMAGLGRPWSKILAEEDLARLNQASVASIILFFIPLYLSKCAMLSFLGRITKTPSQILLYRTCNIVVAIFGVVSIVLVTAGCPTKPQSGWYWAFSNNASSCPSQDLRWQVVTAFDIITELVLLALPVHLVWNLQMPWTKKAMIIIAFWIRLPALGFSLARNYYTLQLRHRNADAGLDGALISIWLEIELSYALAASTLSALKAFMESFDSGFGLGFTRGKGDDSYGMSNVSGSSGGQSSKTEKSKSGSPTSSGARGAPTPVLPGKKDPQTHGAAATPVPGRDNAMKLRPEQDIAYRTAISAEPFGDISLWRANSSSGSESSDDMVIHRDMAYEVQHDEAPMLPDAAHHA</sequence>
<feature type="transmembrane region" description="Helical" evidence="2">
    <location>
        <begin position="86"/>
        <end position="107"/>
    </location>
</feature>
<evidence type="ECO:0000256" key="2">
    <source>
        <dbReference type="SAM" id="Phobius"/>
    </source>
</evidence>
<evidence type="ECO:0000256" key="1">
    <source>
        <dbReference type="SAM" id="MobiDB-lite"/>
    </source>
</evidence>
<dbReference type="EMBL" id="FJUY01000014">
    <property type="protein sequence ID" value="CZT22712.1"/>
    <property type="molecule type" value="Genomic_DNA"/>
</dbReference>